<dbReference type="Proteomes" id="UP001157006">
    <property type="component" value="Chromosome 4"/>
</dbReference>
<evidence type="ECO:0000313" key="1">
    <source>
        <dbReference type="EMBL" id="CAI8608167.1"/>
    </source>
</evidence>
<proteinExistence type="predicted"/>
<organism evidence="1 2">
    <name type="scientific">Vicia faba</name>
    <name type="common">Broad bean</name>
    <name type="synonym">Faba vulgaris</name>
    <dbReference type="NCBI Taxonomy" id="3906"/>
    <lineage>
        <taxon>Eukaryota</taxon>
        <taxon>Viridiplantae</taxon>
        <taxon>Streptophyta</taxon>
        <taxon>Embryophyta</taxon>
        <taxon>Tracheophyta</taxon>
        <taxon>Spermatophyta</taxon>
        <taxon>Magnoliopsida</taxon>
        <taxon>eudicotyledons</taxon>
        <taxon>Gunneridae</taxon>
        <taxon>Pentapetalae</taxon>
        <taxon>rosids</taxon>
        <taxon>fabids</taxon>
        <taxon>Fabales</taxon>
        <taxon>Fabaceae</taxon>
        <taxon>Papilionoideae</taxon>
        <taxon>50 kb inversion clade</taxon>
        <taxon>NPAAA clade</taxon>
        <taxon>Hologalegina</taxon>
        <taxon>IRL clade</taxon>
        <taxon>Fabeae</taxon>
        <taxon>Vicia</taxon>
    </lineage>
</organism>
<reference evidence="1 2" key="1">
    <citation type="submission" date="2023-01" db="EMBL/GenBank/DDBJ databases">
        <authorList>
            <person name="Kreplak J."/>
        </authorList>
    </citation>
    <scope>NUCLEOTIDE SEQUENCE [LARGE SCALE GENOMIC DNA]</scope>
</reference>
<protein>
    <submittedName>
        <fullName evidence="1">Uncharacterized protein</fullName>
    </submittedName>
</protein>
<gene>
    <name evidence="1" type="ORF">VFH_IV071240</name>
</gene>
<accession>A0AAV1AD18</accession>
<keyword evidence="2" id="KW-1185">Reference proteome</keyword>
<dbReference type="AlphaFoldDB" id="A0AAV1AD18"/>
<evidence type="ECO:0000313" key="2">
    <source>
        <dbReference type="Proteomes" id="UP001157006"/>
    </source>
</evidence>
<name>A0AAV1AD18_VICFA</name>
<sequence>MNLYLCTVRKLLAGGRSTVRAQYSGGWFRFDKGIMPGRRSSTVGSRRVRFGSRARMINRRCTILAAIIKKLIGLYDQRDQSARERGYSSSGEAKSSPLLIEPSVRGSSSTCYEAPVFGGSPLLDLERRTSRQGKAQCAWCKWLLFFMIYQSEWGTLPTYGKGFIPKWNRWNALLPAKYTELGLPFVQPLPLFYSDLSFLLCFLVSSILLCLQLVLELYPVLPLACPEDGFTLQSRFDHCEFGSSLHRSGGSLRGDGKVEKVFYRILLAAREPSVVVEVEPSSDGLSESNNAGHVIQSHGTKLLDAACSRLHPSAHPPRLAALFILKGSREVLSCQAQAGKPLLYEAENDRSKTEKIE</sequence>
<dbReference type="EMBL" id="OX451739">
    <property type="protein sequence ID" value="CAI8608167.1"/>
    <property type="molecule type" value="Genomic_DNA"/>
</dbReference>